<dbReference type="EMBL" id="AP028909">
    <property type="protein sequence ID" value="BES89168.1"/>
    <property type="molecule type" value="Genomic_DNA"/>
</dbReference>
<evidence type="ECO:0000256" key="4">
    <source>
        <dbReference type="ARBA" id="ARBA00023140"/>
    </source>
</evidence>
<accession>A0ABN7AAY6</accession>
<dbReference type="InterPro" id="IPR045851">
    <property type="entry name" value="AMP-bd_C_sf"/>
</dbReference>
<dbReference type="SUPFAM" id="SSF56801">
    <property type="entry name" value="Acetyl-CoA synthetase-like"/>
    <property type="match status" value="1"/>
</dbReference>
<reference evidence="7 8" key="1">
    <citation type="submission" date="2023-09" db="EMBL/GenBank/DDBJ databases">
        <title>Nesidiocoris tenuis whole genome shotgun sequence.</title>
        <authorList>
            <person name="Shibata T."/>
            <person name="Shimoda M."/>
            <person name="Kobayashi T."/>
            <person name="Uehara T."/>
        </authorList>
    </citation>
    <scope>NUCLEOTIDE SEQUENCE [LARGE SCALE GENOMIC DNA]</scope>
    <source>
        <strain evidence="7 8">Japan</strain>
    </source>
</reference>
<dbReference type="PANTHER" id="PTHR24096">
    <property type="entry name" value="LONG-CHAIN-FATTY-ACID--COA LIGASE"/>
    <property type="match status" value="1"/>
</dbReference>
<dbReference type="Proteomes" id="UP001307889">
    <property type="component" value="Chromosome 1"/>
</dbReference>
<evidence type="ECO:0000313" key="7">
    <source>
        <dbReference type="EMBL" id="BES89168.1"/>
    </source>
</evidence>
<comment type="subcellular location">
    <subcellularLocation>
        <location evidence="1">Peroxisome</location>
    </subcellularLocation>
</comment>
<evidence type="ECO:0000259" key="5">
    <source>
        <dbReference type="Pfam" id="PF00501"/>
    </source>
</evidence>
<dbReference type="Gene3D" id="3.40.50.12780">
    <property type="entry name" value="N-terminal domain of ligase-like"/>
    <property type="match status" value="1"/>
</dbReference>
<keyword evidence="8" id="KW-1185">Reference proteome</keyword>
<dbReference type="InterPro" id="IPR042099">
    <property type="entry name" value="ANL_N_sf"/>
</dbReference>
<feature type="domain" description="AMP-binding enzyme C-terminal" evidence="6">
    <location>
        <begin position="444"/>
        <end position="519"/>
    </location>
</feature>
<keyword evidence="4" id="KW-0576">Peroxisome</keyword>
<proteinExistence type="inferred from homology"/>
<gene>
    <name evidence="7" type="ORF">NTJ_01975</name>
</gene>
<dbReference type="Pfam" id="PF13193">
    <property type="entry name" value="AMP-binding_C"/>
    <property type="match status" value="1"/>
</dbReference>
<sequence length="531" mass="58826">MPIGGEEFCDDTIDHSHDLPTVILEKMRQFSDLPFLTDGLLGVTKTFKQTMEAALCIASKLRAMGVGEGTYVAFLADTTVEAFTMEIAVWLAGGCVSPINYGLSTEEIWRILDTFPTTIVYCESDKLPLLDGASEKLNRSLQLITDSKRENFITYDDLSSGDGSSFVPEPYDPYTHVAHLLFTSGTTGVPKGAMLSSSTCLINGARLFEDDSSTFMTSPLYWITNPAVFVYSLLRGTEMIFPRVKYIEGTKEQDLHHLLACIQKYKPGKWLTGPSVLLDLSNLTGLESYDLSSLTHISVGGAPVIVSQKKIICDTLFGGRNIIQDRYGCTEVGAFSLQLKNPLPDYNEKKSASVGPAAPGVTIKVMDVDSGEELGPNEVGEVFVKTNSIMIGYINRDMPQRYTKHDWYRVGDCCMYDEDGWIYFKSRVKEIIKYRGYQMAPVDIEKIAIQHPDVLEACVVGKPHPVDGEHPAAFIVKKGNSDLTEGDLVNFINDRVSDEKKLRGGVIFKNELPKSSVGKVLRHNLVKEFEV</sequence>
<name>A0ABN7AAY6_9HEMI</name>
<dbReference type="PROSITE" id="PS00455">
    <property type="entry name" value="AMP_BINDING"/>
    <property type="match status" value="1"/>
</dbReference>
<feature type="domain" description="AMP-dependent synthetase/ligase" evidence="5">
    <location>
        <begin position="26"/>
        <end position="393"/>
    </location>
</feature>
<comment type="similarity">
    <text evidence="2">Belongs to the ATP-dependent AMP-binding enzyme family.</text>
</comment>
<evidence type="ECO:0000256" key="3">
    <source>
        <dbReference type="ARBA" id="ARBA00022598"/>
    </source>
</evidence>
<organism evidence="7 8">
    <name type="scientific">Nesidiocoris tenuis</name>
    <dbReference type="NCBI Taxonomy" id="355587"/>
    <lineage>
        <taxon>Eukaryota</taxon>
        <taxon>Metazoa</taxon>
        <taxon>Ecdysozoa</taxon>
        <taxon>Arthropoda</taxon>
        <taxon>Hexapoda</taxon>
        <taxon>Insecta</taxon>
        <taxon>Pterygota</taxon>
        <taxon>Neoptera</taxon>
        <taxon>Paraneoptera</taxon>
        <taxon>Hemiptera</taxon>
        <taxon>Heteroptera</taxon>
        <taxon>Panheteroptera</taxon>
        <taxon>Cimicomorpha</taxon>
        <taxon>Miridae</taxon>
        <taxon>Dicyphina</taxon>
        <taxon>Nesidiocoris</taxon>
    </lineage>
</organism>
<evidence type="ECO:0000313" key="8">
    <source>
        <dbReference type="Proteomes" id="UP001307889"/>
    </source>
</evidence>
<dbReference type="Pfam" id="PF00501">
    <property type="entry name" value="AMP-binding"/>
    <property type="match status" value="1"/>
</dbReference>
<keyword evidence="3" id="KW-0436">Ligase</keyword>
<evidence type="ECO:0000256" key="2">
    <source>
        <dbReference type="ARBA" id="ARBA00006432"/>
    </source>
</evidence>
<dbReference type="PANTHER" id="PTHR24096:SF149">
    <property type="entry name" value="AMP-BINDING DOMAIN-CONTAINING PROTEIN-RELATED"/>
    <property type="match status" value="1"/>
</dbReference>
<dbReference type="InterPro" id="IPR025110">
    <property type="entry name" value="AMP-bd_C"/>
</dbReference>
<dbReference type="Gene3D" id="3.30.300.30">
    <property type="match status" value="1"/>
</dbReference>
<dbReference type="InterPro" id="IPR020845">
    <property type="entry name" value="AMP-binding_CS"/>
</dbReference>
<evidence type="ECO:0000259" key="6">
    <source>
        <dbReference type="Pfam" id="PF13193"/>
    </source>
</evidence>
<dbReference type="InterPro" id="IPR000873">
    <property type="entry name" value="AMP-dep_synth/lig_dom"/>
</dbReference>
<evidence type="ECO:0008006" key="9">
    <source>
        <dbReference type="Google" id="ProtNLM"/>
    </source>
</evidence>
<evidence type="ECO:0000256" key="1">
    <source>
        <dbReference type="ARBA" id="ARBA00004275"/>
    </source>
</evidence>
<protein>
    <recommendedName>
        <fullName evidence="9">Luciferin 4-monooxygenase</fullName>
    </recommendedName>
</protein>